<proteinExistence type="predicted"/>
<evidence type="ECO:0000256" key="1">
    <source>
        <dbReference type="SAM" id="Phobius"/>
    </source>
</evidence>
<keyword evidence="1" id="KW-0472">Membrane</keyword>
<organism evidence="2 3">
    <name type="scientific">Allacma fusca</name>
    <dbReference type="NCBI Taxonomy" id="39272"/>
    <lineage>
        <taxon>Eukaryota</taxon>
        <taxon>Metazoa</taxon>
        <taxon>Ecdysozoa</taxon>
        <taxon>Arthropoda</taxon>
        <taxon>Hexapoda</taxon>
        <taxon>Collembola</taxon>
        <taxon>Symphypleona</taxon>
        <taxon>Sminthuridae</taxon>
        <taxon>Allacma</taxon>
    </lineage>
</organism>
<evidence type="ECO:0000313" key="2">
    <source>
        <dbReference type="EMBL" id="CAG7821164.1"/>
    </source>
</evidence>
<dbReference type="EMBL" id="CAJVCH010502112">
    <property type="protein sequence ID" value="CAG7821164.1"/>
    <property type="molecule type" value="Genomic_DNA"/>
</dbReference>
<sequence>MDNWYSARVHAMFESNTPGEDMEMLTEEGMLSLAVVLGSSLSLVGLVFAFITY</sequence>
<keyword evidence="3" id="KW-1185">Reference proteome</keyword>
<keyword evidence="1" id="KW-0812">Transmembrane</keyword>
<feature type="non-terminal residue" evidence="2">
    <location>
        <position position="53"/>
    </location>
</feature>
<keyword evidence="1" id="KW-1133">Transmembrane helix</keyword>
<dbReference type="AlphaFoldDB" id="A0A8J2LEK7"/>
<feature type="transmembrane region" description="Helical" evidence="1">
    <location>
        <begin position="30"/>
        <end position="51"/>
    </location>
</feature>
<reference evidence="2" key="1">
    <citation type="submission" date="2021-06" db="EMBL/GenBank/DDBJ databases">
        <authorList>
            <person name="Hodson N. C."/>
            <person name="Mongue J. A."/>
            <person name="Jaron S. K."/>
        </authorList>
    </citation>
    <scope>NUCLEOTIDE SEQUENCE</scope>
</reference>
<protein>
    <submittedName>
        <fullName evidence="2">Uncharacterized protein</fullName>
    </submittedName>
</protein>
<dbReference type="Proteomes" id="UP000708208">
    <property type="component" value="Unassembled WGS sequence"/>
</dbReference>
<evidence type="ECO:0000313" key="3">
    <source>
        <dbReference type="Proteomes" id="UP000708208"/>
    </source>
</evidence>
<accession>A0A8J2LEK7</accession>
<comment type="caution">
    <text evidence="2">The sequence shown here is derived from an EMBL/GenBank/DDBJ whole genome shotgun (WGS) entry which is preliminary data.</text>
</comment>
<gene>
    <name evidence="2" type="ORF">AFUS01_LOCUS31517</name>
</gene>
<name>A0A8J2LEK7_9HEXA</name>